<dbReference type="Gene3D" id="3.10.250.10">
    <property type="entry name" value="SRCR-like domain"/>
    <property type="match status" value="2"/>
</dbReference>
<evidence type="ECO:0000256" key="9">
    <source>
        <dbReference type="PROSITE-ProRule" id="PRU00196"/>
    </source>
</evidence>
<reference evidence="11" key="1">
    <citation type="submission" date="2021-10" db="EMBL/GenBank/DDBJ databases">
        <title>Tropical sea cucumber genome reveals ecological adaptation and Cuvierian tubules defense mechanism.</title>
        <authorList>
            <person name="Chen T."/>
        </authorList>
    </citation>
    <scope>NUCLEOTIDE SEQUENCE</scope>
    <source>
        <strain evidence="11">Nanhai2018</strain>
        <tissue evidence="11">Muscle</tissue>
    </source>
</reference>
<dbReference type="Proteomes" id="UP001152320">
    <property type="component" value="Chromosome 19"/>
</dbReference>
<evidence type="ECO:0000256" key="3">
    <source>
        <dbReference type="ARBA" id="ARBA00022729"/>
    </source>
</evidence>
<name>A0A9Q0YQB3_HOLLE</name>
<dbReference type="GO" id="GO:0016020">
    <property type="term" value="C:membrane"/>
    <property type="evidence" value="ECO:0007669"/>
    <property type="project" value="UniProtKB-SubCell"/>
</dbReference>
<proteinExistence type="predicted"/>
<evidence type="ECO:0000256" key="8">
    <source>
        <dbReference type="ARBA" id="ARBA00023180"/>
    </source>
</evidence>
<dbReference type="OrthoDB" id="536948at2759"/>
<keyword evidence="3" id="KW-0732">Signal</keyword>
<organism evidence="11 12">
    <name type="scientific">Holothuria leucospilota</name>
    <name type="common">Black long sea cucumber</name>
    <name type="synonym">Mertensiothuria leucospilota</name>
    <dbReference type="NCBI Taxonomy" id="206669"/>
    <lineage>
        <taxon>Eukaryota</taxon>
        <taxon>Metazoa</taxon>
        <taxon>Echinodermata</taxon>
        <taxon>Eleutherozoa</taxon>
        <taxon>Echinozoa</taxon>
        <taxon>Holothuroidea</taxon>
        <taxon>Aspidochirotacea</taxon>
        <taxon>Aspidochirotida</taxon>
        <taxon>Holothuriidae</taxon>
        <taxon>Holothuria</taxon>
    </lineage>
</organism>
<evidence type="ECO:0000256" key="4">
    <source>
        <dbReference type="ARBA" id="ARBA00022737"/>
    </source>
</evidence>
<keyword evidence="2" id="KW-0812">Transmembrane</keyword>
<dbReference type="PRINTS" id="PR00258">
    <property type="entry name" value="SPERACTRCPTR"/>
</dbReference>
<dbReference type="FunFam" id="3.10.250.10:FF:000016">
    <property type="entry name" value="Scavenger receptor cysteine-rich protein type 12"/>
    <property type="match status" value="2"/>
</dbReference>
<comment type="caution">
    <text evidence="11">The sequence shown here is derived from an EMBL/GenBank/DDBJ whole genome shotgun (WGS) entry which is preliminary data.</text>
</comment>
<keyword evidence="5" id="KW-1133">Transmembrane helix</keyword>
<feature type="disulfide bond" evidence="9">
    <location>
        <begin position="84"/>
        <end position="94"/>
    </location>
</feature>
<keyword evidence="4" id="KW-0677">Repeat</keyword>
<feature type="disulfide bond" evidence="9">
    <location>
        <begin position="40"/>
        <end position="104"/>
    </location>
</feature>
<dbReference type="InterPro" id="IPR001190">
    <property type="entry name" value="SRCR"/>
</dbReference>
<comment type="caution">
    <text evidence="9">Lacks conserved residue(s) required for the propagation of feature annotation.</text>
</comment>
<keyword evidence="8" id="KW-0325">Glycoprotein</keyword>
<evidence type="ECO:0000256" key="2">
    <source>
        <dbReference type="ARBA" id="ARBA00022692"/>
    </source>
</evidence>
<sequence length="239" mass="27277">MCVYFLQTSDGLQGIRLTDATNSLSGRVKILYDKQWGFVCGDDQWDLNDAWVVCRQLGYDKATQVYTFSPRRVPKIVWMSNVQCRGNETSISSCRHERFRQGSCSVGKYAGVTCQAYKNCVHLLQHSGSGIQGIRLTDGPNNLSGWVKILHYNQWGAVSRDKQWDLNDARVVCRQLGYDNATNISWDYSRKESAVVWMSNVQCRGNETSILSCRHEIYQYNYFRTDSAGVVCEGKIIQH</sequence>
<dbReference type="Pfam" id="PF00530">
    <property type="entry name" value="SRCR"/>
    <property type="match status" value="2"/>
</dbReference>
<evidence type="ECO:0000259" key="10">
    <source>
        <dbReference type="PROSITE" id="PS50287"/>
    </source>
</evidence>
<evidence type="ECO:0000256" key="6">
    <source>
        <dbReference type="ARBA" id="ARBA00023136"/>
    </source>
</evidence>
<evidence type="ECO:0000256" key="7">
    <source>
        <dbReference type="ARBA" id="ARBA00023157"/>
    </source>
</evidence>
<accession>A0A9Q0YQB3</accession>
<dbReference type="SMART" id="SM00202">
    <property type="entry name" value="SR"/>
    <property type="match status" value="2"/>
</dbReference>
<keyword evidence="7 9" id="KW-1015">Disulfide bond</keyword>
<dbReference type="InterPro" id="IPR036772">
    <property type="entry name" value="SRCR-like_dom_sf"/>
</dbReference>
<protein>
    <recommendedName>
        <fullName evidence="10">SRCR domain-containing protein</fullName>
    </recommendedName>
</protein>
<dbReference type="SUPFAM" id="SSF56487">
    <property type="entry name" value="SRCR-like"/>
    <property type="match status" value="2"/>
</dbReference>
<feature type="domain" description="SRCR" evidence="10">
    <location>
        <begin position="134"/>
        <end position="233"/>
    </location>
</feature>
<evidence type="ECO:0000256" key="5">
    <source>
        <dbReference type="ARBA" id="ARBA00022989"/>
    </source>
</evidence>
<dbReference type="AlphaFoldDB" id="A0A9Q0YQB3"/>
<dbReference type="EMBL" id="JAIZAY010000019">
    <property type="protein sequence ID" value="KAJ8023311.1"/>
    <property type="molecule type" value="Genomic_DNA"/>
</dbReference>
<evidence type="ECO:0000313" key="11">
    <source>
        <dbReference type="EMBL" id="KAJ8023311.1"/>
    </source>
</evidence>
<comment type="subcellular location">
    <subcellularLocation>
        <location evidence="1">Membrane</location>
        <topology evidence="1">Single-pass membrane protein</topology>
    </subcellularLocation>
</comment>
<gene>
    <name evidence="11" type="ORF">HOLleu_35697</name>
</gene>
<keyword evidence="6" id="KW-0472">Membrane</keyword>
<keyword evidence="12" id="KW-1185">Reference proteome</keyword>
<feature type="domain" description="SRCR" evidence="10">
    <location>
        <begin position="15"/>
        <end position="115"/>
    </location>
</feature>
<dbReference type="PANTHER" id="PTHR48071:SF18">
    <property type="entry name" value="DELETED IN MALIGNANT BRAIN TUMORS 1 PROTEIN-RELATED"/>
    <property type="match status" value="1"/>
</dbReference>
<evidence type="ECO:0000313" key="12">
    <source>
        <dbReference type="Proteomes" id="UP001152320"/>
    </source>
</evidence>
<dbReference type="PROSITE" id="PS50287">
    <property type="entry name" value="SRCR_2"/>
    <property type="match status" value="2"/>
</dbReference>
<feature type="disulfide bond" evidence="9">
    <location>
        <begin position="203"/>
        <end position="213"/>
    </location>
</feature>
<dbReference type="PANTHER" id="PTHR48071">
    <property type="entry name" value="SRCR DOMAIN-CONTAINING PROTEIN"/>
    <property type="match status" value="1"/>
</dbReference>
<evidence type="ECO:0000256" key="1">
    <source>
        <dbReference type="ARBA" id="ARBA00004167"/>
    </source>
</evidence>